<protein>
    <submittedName>
        <fullName evidence="4">C2 domain-containing protein</fullName>
    </submittedName>
</protein>
<comment type="caution">
    <text evidence="4">The sequence shown here is derived from an EMBL/GenBank/DDBJ whole genome shotgun (WGS) entry which is preliminary data.</text>
</comment>
<dbReference type="Pfam" id="PF00168">
    <property type="entry name" value="C2"/>
    <property type="match status" value="2"/>
</dbReference>
<reference evidence="4" key="1">
    <citation type="submission" date="2022-01" db="EMBL/GenBank/DDBJ databases">
        <title>Comparative genomics reveals a dynamic genome evolution in the ectomycorrhizal milk-cap (Lactarius) mushrooms.</title>
        <authorList>
            <consortium name="DOE Joint Genome Institute"/>
            <person name="Lebreton A."/>
            <person name="Tang N."/>
            <person name="Kuo A."/>
            <person name="LaButti K."/>
            <person name="Drula E."/>
            <person name="Barry K."/>
            <person name="Clum A."/>
            <person name="Lipzen A."/>
            <person name="Mousain D."/>
            <person name="Ng V."/>
            <person name="Wang R."/>
            <person name="Wang X."/>
            <person name="Dai Y."/>
            <person name="Henrissat B."/>
            <person name="Grigoriev I.V."/>
            <person name="Guerin-Laguette A."/>
            <person name="Yu F."/>
            <person name="Martin F.M."/>
        </authorList>
    </citation>
    <scope>NUCLEOTIDE SEQUENCE</scope>
    <source>
        <strain evidence="4">QP</strain>
    </source>
</reference>
<evidence type="ECO:0000256" key="2">
    <source>
        <dbReference type="ARBA" id="ARBA00022837"/>
    </source>
</evidence>
<dbReference type="InterPro" id="IPR000008">
    <property type="entry name" value="C2_dom"/>
</dbReference>
<name>A0AAD4LGR7_9AGAM</name>
<sequence length="361" mass="41330">MSTNGFDTVPMPRSTKWLHIPIFGHGTSRDTSLPYPGETPVVLLRVQVLSCQDLEAKDNNGYSDPFVTVSLLGKQFQTPVCKRNLNPEYGPKDATFDFPIYESLVRELGTLKFVVWDWDWMSRNDYLGEYSLPVNQWIDGTAFGFDDRNNKPFSVDLFSSSPNTNARGTLLIKVGFVHPPDSTRQPNFRNTYNTLTANNSHLKVGIVTVDICHVKGLPEWPNMTHMGWDMDPFVEVSIGEQVQRTRVIQHTRDPVWNEQLPFHVRQHDLSLPIRLTVFDRDKFTADDYVGEAEISMASLVEKVTTKDSKIPLYPDHLQTMLEFDLPLSTNPKRAYMCIPIITFRANYRPYFVPGQLARRGK</sequence>
<dbReference type="EMBL" id="JAKELL010000027">
    <property type="protein sequence ID" value="KAH8991208.1"/>
    <property type="molecule type" value="Genomic_DNA"/>
</dbReference>
<feature type="domain" description="C2" evidence="3">
    <location>
        <begin position="182"/>
        <end position="309"/>
    </location>
</feature>
<dbReference type="CDD" id="cd00030">
    <property type="entry name" value="C2"/>
    <property type="match status" value="1"/>
</dbReference>
<dbReference type="Gene3D" id="2.60.40.150">
    <property type="entry name" value="C2 domain"/>
    <property type="match status" value="2"/>
</dbReference>
<keyword evidence="2" id="KW-0106">Calcium</keyword>
<dbReference type="AlphaFoldDB" id="A0AAD4LGR7"/>
<dbReference type="GO" id="GO:0005509">
    <property type="term" value="F:calcium ion binding"/>
    <property type="evidence" value="ECO:0007669"/>
    <property type="project" value="TreeGrafter"/>
</dbReference>
<evidence type="ECO:0000256" key="1">
    <source>
        <dbReference type="ARBA" id="ARBA00022723"/>
    </source>
</evidence>
<proteinExistence type="predicted"/>
<accession>A0AAD4LGR7</accession>
<dbReference type="PANTHER" id="PTHR45911:SF4">
    <property type="entry name" value="MULTIPLE C2 AND TRANSMEMBRANE DOMAIN-CONTAINING PROTEIN"/>
    <property type="match status" value="1"/>
</dbReference>
<evidence type="ECO:0000313" key="4">
    <source>
        <dbReference type="EMBL" id="KAH8991208.1"/>
    </source>
</evidence>
<dbReference type="GO" id="GO:0016020">
    <property type="term" value="C:membrane"/>
    <property type="evidence" value="ECO:0007669"/>
    <property type="project" value="TreeGrafter"/>
</dbReference>
<dbReference type="PROSITE" id="PS50004">
    <property type="entry name" value="C2"/>
    <property type="match status" value="2"/>
</dbReference>
<keyword evidence="1" id="KW-0479">Metal-binding</keyword>
<feature type="domain" description="C2" evidence="3">
    <location>
        <begin position="24"/>
        <end position="147"/>
    </location>
</feature>
<dbReference type="PANTHER" id="PTHR45911">
    <property type="entry name" value="C2 DOMAIN-CONTAINING PROTEIN"/>
    <property type="match status" value="1"/>
</dbReference>
<gene>
    <name evidence="4" type="ORF">EDB92DRAFT_684100</name>
</gene>
<organism evidence="4 5">
    <name type="scientific">Lactarius akahatsu</name>
    <dbReference type="NCBI Taxonomy" id="416441"/>
    <lineage>
        <taxon>Eukaryota</taxon>
        <taxon>Fungi</taxon>
        <taxon>Dikarya</taxon>
        <taxon>Basidiomycota</taxon>
        <taxon>Agaricomycotina</taxon>
        <taxon>Agaricomycetes</taxon>
        <taxon>Russulales</taxon>
        <taxon>Russulaceae</taxon>
        <taxon>Lactarius</taxon>
    </lineage>
</organism>
<evidence type="ECO:0000313" key="5">
    <source>
        <dbReference type="Proteomes" id="UP001201163"/>
    </source>
</evidence>
<dbReference type="InterPro" id="IPR035892">
    <property type="entry name" value="C2_domain_sf"/>
</dbReference>
<dbReference type="Proteomes" id="UP001201163">
    <property type="component" value="Unassembled WGS sequence"/>
</dbReference>
<evidence type="ECO:0000259" key="3">
    <source>
        <dbReference type="PROSITE" id="PS50004"/>
    </source>
</evidence>
<dbReference type="SUPFAM" id="SSF49562">
    <property type="entry name" value="C2 domain (Calcium/lipid-binding domain, CaLB)"/>
    <property type="match status" value="2"/>
</dbReference>
<keyword evidence="5" id="KW-1185">Reference proteome</keyword>
<dbReference type="SMART" id="SM00239">
    <property type="entry name" value="C2"/>
    <property type="match status" value="2"/>
</dbReference>